<dbReference type="EMBL" id="JARPTC010000010">
    <property type="protein sequence ID" value="MDO7787126.1"/>
    <property type="molecule type" value="Genomic_DNA"/>
</dbReference>
<proteinExistence type="inferred from homology"/>
<evidence type="ECO:0000259" key="5">
    <source>
        <dbReference type="Pfam" id="PF22671"/>
    </source>
</evidence>
<reference evidence="6" key="1">
    <citation type="journal article" date="2023" name="J. Hazard. Mater.">
        <title>Anaerobic biodegradation of pyrene and benzo[a]pyrene by a new sulfate-reducing Desulforamulus aquiferis strain DSA.</title>
        <authorList>
            <person name="Zhang Z."/>
            <person name="Sun J."/>
            <person name="Gong X."/>
            <person name="Wang C."/>
            <person name="Wang H."/>
        </authorList>
    </citation>
    <scope>NUCLEOTIDE SEQUENCE</scope>
    <source>
        <strain evidence="6">DSA</strain>
    </source>
</reference>
<evidence type="ECO:0000259" key="2">
    <source>
        <dbReference type="Pfam" id="PF04984"/>
    </source>
</evidence>
<dbReference type="InterPro" id="IPR035326">
    <property type="entry name" value="Beta_sandwich_Seath"/>
</dbReference>
<dbReference type="Gene3D" id="3.30.1370.220">
    <property type="match status" value="1"/>
</dbReference>
<comment type="similarity">
    <text evidence="1">Belongs to the myoviridae tail sheath protein family.</text>
</comment>
<dbReference type="RefSeq" id="WP_304542271.1">
    <property type="nucleotide sequence ID" value="NZ_JARPTC010000010.1"/>
</dbReference>
<comment type="caution">
    <text evidence="6">The sequence shown here is derived from an EMBL/GenBank/DDBJ whole genome shotgun (WGS) entry which is preliminary data.</text>
</comment>
<dbReference type="Proteomes" id="UP001172911">
    <property type="component" value="Unassembled WGS sequence"/>
</dbReference>
<dbReference type="Gene3D" id="3.30.1490.360">
    <property type="match status" value="1"/>
</dbReference>
<name>A0AAW7ZCJ8_9FIRM</name>
<accession>A0AAW7ZCJ8</accession>
<feature type="domain" description="Tail sheath protein C-terminal" evidence="4">
    <location>
        <begin position="336"/>
        <end position="439"/>
    </location>
</feature>
<evidence type="ECO:0000259" key="3">
    <source>
        <dbReference type="Pfam" id="PF17481"/>
    </source>
</evidence>
<dbReference type="Gene3D" id="2.60.40.4290">
    <property type="match status" value="1"/>
</dbReference>
<reference evidence="6" key="2">
    <citation type="submission" date="2023-03" db="EMBL/GenBank/DDBJ databases">
        <authorList>
            <person name="Zhang Z."/>
        </authorList>
    </citation>
    <scope>NUCLEOTIDE SEQUENCE</scope>
    <source>
        <strain evidence="6">DSA</strain>
    </source>
</reference>
<gene>
    <name evidence="6" type="ORF">P6N53_07840</name>
</gene>
<dbReference type="Pfam" id="PF17481">
    <property type="entry name" value="Phage_sheath_domII"/>
    <property type="match status" value="1"/>
</dbReference>
<protein>
    <submittedName>
        <fullName evidence="6">Phage tail sheath family protein</fullName>
    </submittedName>
</protein>
<evidence type="ECO:0000256" key="1">
    <source>
        <dbReference type="ARBA" id="ARBA00008005"/>
    </source>
</evidence>
<dbReference type="Pfam" id="PF04984">
    <property type="entry name" value="Phage_sheath_1"/>
    <property type="match status" value="1"/>
</dbReference>
<dbReference type="Gene3D" id="3.40.50.11790">
    <property type="match status" value="1"/>
</dbReference>
<dbReference type="Gene3D" id="3.30.360.90">
    <property type="match status" value="1"/>
</dbReference>
<dbReference type="AlphaFoldDB" id="A0AAW7ZCJ8"/>
<feature type="domain" description="Phage tail sheath protein-like beta-sandwich" evidence="3">
    <location>
        <begin position="92"/>
        <end position="181"/>
    </location>
</feature>
<sequence>MPGGTFDPGVEKERAGLYINFKAAALNRITSGERGTVVIPLITDWGQHKTFIDIEEEGQVFSNFAHDINDGEMLLIREAFKNAKLVKGYRLNAGTPASATVSTMTVTSHYGGTRGNDIIVKSDVNVLDNAKKDVETYLDGRLVDTQTGANISELQPNAYVTFSGDGAIPATAGTPLTGGTDGVVINQDWTDFLSATETQYFDVLAYPTTDETLKASFVTFIKRMRDDEGKKIVGVAPGLAGDYEGIINVKNGVKLNDGTMLEAVDAVAWVAGASAGASITQSLTYKAYDSAADANPRYTNSQIIAALKAGEFLFIHDGKKVKVEKDINSLVTYSQDKNKRFSKNRVIRVLDAINNDLQSEFSESYIGKIDNNADGQALLKDAVNLYLETLEEAGAIKDFDSQNDFIIDPVLSVGDSVYATIGAQPVDSMEKFYFTVRVR</sequence>
<dbReference type="InterPro" id="IPR035089">
    <property type="entry name" value="Phage_sheath_subtilisin"/>
</dbReference>
<evidence type="ECO:0000313" key="6">
    <source>
        <dbReference type="EMBL" id="MDO7787126.1"/>
    </source>
</evidence>
<dbReference type="InterPro" id="IPR054564">
    <property type="entry name" value="Gp18_domIII_N"/>
</dbReference>
<keyword evidence="7" id="KW-1185">Reference proteome</keyword>
<dbReference type="Pfam" id="PF22671">
    <property type="entry name" value="Gp18_domIII_N"/>
    <property type="match status" value="1"/>
</dbReference>
<organism evidence="6 7">
    <name type="scientific">Desulforamulus aquiferis</name>
    <dbReference type="NCBI Taxonomy" id="1397668"/>
    <lineage>
        <taxon>Bacteria</taxon>
        <taxon>Bacillati</taxon>
        <taxon>Bacillota</taxon>
        <taxon>Clostridia</taxon>
        <taxon>Eubacteriales</taxon>
        <taxon>Peptococcaceae</taxon>
        <taxon>Desulforamulus</taxon>
    </lineage>
</organism>
<dbReference type="Pfam" id="PF17482">
    <property type="entry name" value="Phage_sheath_1C"/>
    <property type="match status" value="1"/>
</dbReference>
<feature type="domain" description="Tail sheath protein Gp18-like" evidence="5">
    <location>
        <begin position="34"/>
        <end position="91"/>
    </location>
</feature>
<dbReference type="InterPro" id="IPR020287">
    <property type="entry name" value="Tail_sheath_C"/>
</dbReference>
<evidence type="ECO:0000313" key="7">
    <source>
        <dbReference type="Proteomes" id="UP001172911"/>
    </source>
</evidence>
<feature type="domain" description="Tail sheath protein subtilisin-like" evidence="2">
    <location>
        <begin position="183"/>
        <end position="329"/>
    </location>
</feature>
<evidence type="ECO:0000259" key="4">
    <source>
        <dbReference type="Pfam" id="PF17482"/>
    </source>
</evidence>